<evidence type="ECO:0000313" key="1">
    <source>
        <dbReference type="EMBL" id="CBA31987.1"/>
    </source>
</evidence>
<reference evidence="1 2" key="1">
    <citation type="journal article" date="2010" name="J. Bacteriol.">
        <title>Complete Genome Sequence of Cronobacter turicensis LMG 23827, a foodborne pathogen causing deaths in neonates.</title>
        <authorList>
            <person name="Stephan R."/>
            <person name="Lehner A."/>
            <person name="Tischler P."/>
            <person name="Rattei T."/>
        </authorList>
    </citation>
    <scope>NUCLEOTIDE SEQUENCE [LARGE SCALE GENOMIC DNA]</scope>
    <source>
        <strain evidence="2">DSM 18703 / CCUG 55852 / LMG 23827 / z3032</strain>
    </source>
</reference>
<dbReference type="Proteomes" id="UP000002069">
    <property type="component" value="Chromosome"/>
</dbReference>
<evidence type="ECO:0000313" key="2">
    <source>
        <dbReference type="Proteomes" id="UP000002069"/>
    </source>
</evidence>
<name>C9XVD6_CROTZ</name>
<proteinExistence type="predicted"/>
<keyword evidence="2" id="KW-1185">Reference proteome</keyword>
<accession>C9XVD6</accession>
<protein>
    <submittedName>
        <fullName evidence="1">Uncharacterized protein</fullName>
    </submittedName>
</protein>
<dbReference type="KEGG" id="ctu:CTU_26920"/>
<dbReference type="HOGENOM" id="CLU_2847450_0_0_6"/>
<sequence length="65" mass="7932">MHYCQYSWRQPGVIIFKTRDAACPSINLNHYVKQRAFILPRDQDRVGYLNQTMRRAWRVRQQRPP</sequence>
<gene>
    <name evidence="1" type="ordered locus">Ctu_26920</name>
</gene>
<dbReference type="EMBL" id="FN543093">
    <property type="protein sequence ID" value="CBA31987.1"/>
    <property type="molecule type" value="Genomic_DNA"/>
</dbReference>
<reference evidence="2" key="2">
    <citation type="journal article" date="2011" name="J. Bacteriol.">
        <title>Complete genome sequence of Cronobacter turicensis LMG 23827, a food-borne pathogen causing deaths in neonates.</title>
        <authorList>
            <person name="Stephan R."/>
            <person name="Lehner A."/>
            <person name="Tischler P."/>
            <person name="Rattei T."/>
        </authorList>
    </citation>
    <scope>NUCLEOTIDE SEQUENCE [LARGE SCALE GENOMIC DNA]</scope>
    <source>
        <strain evidence="2">DSM 18703 / CCUG 55852 / LMG 23827 / z3032</strain>
    </source>
</reference>
<organism evidence="1 2">
    <name type="scientific">Cronobacter turicensis (strain DSM 18703 / CCUG 55852 / LMG 23827 / z3032)</name>
    <dbReference type="NCBI Taxonomy" id="693216"/>
    <lineage>
        <taxon>Bacteria</taxon>
        <taxon>Pseudomonadati</taxon>
        <taxon>Pseudomonadota</taxon>
        <taxon>Gammaproteobacteria</taxon>
        <taxon>Enterobacterales</taxon>
        <taxon>Enterobacteriaceae</taxon>
        <taxon>Cronobacter</taxon>
    </lineage>
</organism>
<dbReference type="AlphaFoldDB" id="C9XVD6"/>